<proteinExistence type="predicted"/>
<protein>
    <submittedName>
        <fullName evidence="5">Putative secreted protein (Por secretion system target)</fullName>
    </submittedName>
</protein>
<dbReference type="Gene3D" id="2.60.40.10">
    <property type="entry name" value="Immunoglobulins"/>
    <property type="match status" value="1"/>
</dbReference>
<dbReference type="RefSeq" id="WP_114308919.1">
    <property type="nucleotide sequence ID" value="NZ_QPJO01000002.1"/>
</dbReference>
<dbReference type="NCBIfam" id="TIGR04183">
    <property type="entry name" value="Por_Secre_tail"/>
    <property type="match status" value="1"/>
</dbReference>
<evidence type="ECO:0000313" key="5">
    <source>
        <dbReference type="EMBL" id="RCW92243.1"/>
    </source>
</evidence>
<sequence>MKQKLLYLFLFLTINTISFAQVANQPSDLVVCDDDNDGFSQFDLTILDAQVLDSQDPTGFVLSYHVTLSDANNGINALPIPYGNITPWLQTIYIRLEDSVTGNFDTTLVNLIINPFPQAIQPTSLNLCDDIGEVPGDGITVFDLTVKDAEITGGNADWSVDYYETNADAQAQTNAIANPTVYTNNSVNGSPANPQTLFVVVTDTNTGCINFTTLTIRVFPNPSPTPSELLPDLVMCDETNPGDGIETFDLTENEIWIINGDVGHTVTYYTSENNALSGSNSISDPTQFTNTVSTQTIYARMERNTTGCFAVVDFDITVYSLPEVVAINDFILCELYTDGFANFNLALKDVEVLNGQDSSQFDVNYYMTIADAESGTNALLSPYTNLTNPQQIFVTITNTSTGCSISTQSFNIEVNEAAQANSDFETIIYEQCDDNMETDGDPTNDSIQFDLTTQDAQVLDGQNPTDYIVTYYATEIDANFGINPLPILYSNVVNPQVIYVRVDNNTENGSGIDSSLCYATTDVTLQVNPLPFLNIDDSYSFCIGESVTIDTGLNASDYSFQWATDNGPIPGETQSSLTVSEPGFYYITVVAFSGCGTVSTMINVEEMVCTDTDSDGVIDADEDINENGNLEDDDTDGDDIPNYLDDDDDGDGVDTIIEISIELGRNAIHPFVDTDGDDIENYLDDDDDGDGILTVDEDYNNNGDPTDDDTNTNGIPDYLENDVALGVDDYSVVNFKLFPNPAKNTVSIQLTTSNLETGKINIIDIQGKTILKDITLLGQSSTLDISSLESGLYFVKLTINNAATIEKLIVN</sequence>
<dbReference type="OrthoDB" id="1110367at2"/>
<evidence type="ECO:0000256" key="1">
    <source>
        <dbReference type="ARBA" id="ARBA00022729"/>
    </source>
</evidence>
<dbReference type="AlphaFoldDB" id="A0A368ZFM2"/>
<evidence type="ECO:0000256" key="2">
    <source>
        <dbReference type="SAM" id="MobiDB-lite"/>
    </source>
</evidence>
<dbReference type="InterPro" id="IPR026444">
    <property type="entry name" value="Secre_tail"/>
</dbReference>
<feature type="region of interest" description="Disordered" evidence="2">
    <location>
        <begin position="620"/>
        <end position="639"/>
    </location>
</feature>
<dbReference type="Pfam" id="PF18962">
    <property type="entry name" value="Por_Secre_tail"/>
    <property type="match status" value="1"/>
</dbReference>
<dbReference type="EMBL" id="QPJO01000002">
    <property type="protein sequence ID" value="RCW92243.1"/>
    <property type="molecule type" value="Genomic_DNA"/>
</dbReference>
<comment type="caution">
    <text evidence="5">The sequence shown here is derived from an EMBL/GenBank/DDBJ whole genome shotgun (WGS) entry which is preliminary data.</text>
</comment>
<dbReference type="Proteomes" id="UP000253436">
    <property type="component" value="Unassembled WGS sequence"/>
</dbReference>
<keyword evidence="6" id="KW-1185">Reference proteome</keyword>
<evidence type="ECO:0000313" key="6">
    <source>
        <dbReference type="Proteomes" id="UP000253436"/>
    </source>
</evidence>
<feature type="compositionally biased region" description="Acidic residues" evidence="2">
    <location>
        <begin position="678"/>
        <end position="710"/>
    </location>
</feature>
<dbReference type="InterPro" id="IPR013783">
    <property type="entry name" value="Ig-like_fold"/>
</dbReference>
<feature type="region of interest" description="Disordered" evidence="2">
    <location>
        <begin position="678"/>
        <end position="713"/>
    </location>
</feature>
<organism evidence="5 6">
    <name type="scientific">Winogradskyella arenosi</name>
    <dbReference type="NCBI Taxonomy" id="533325"/>
    <lineage>
        <taxon>Bacteria</taxon>
        <taxon>Pseudomonadati</taxon>
        <taxon>Bacteroidota</taxon>
        <taxon>Flavobacteriia</taxon>
        <taxon>Flavobacteriales</taxon>
        <taxon>Flavobacteriaceae</taxon>
        <taxon>Winogradskyella</taxon>
    </lineage>
</organism>
<reference evidence="5 6" key="1">
    <citation type="submission" date="2018-07" db="EMBL/GenBank/DDBJ databases">
        <title>Genomic Encyclopedia of Type Strains, Phase III (KMG-III): the genomes of soil and plant-associated and newly described type strains.</title>
        <authorList>
            <person name="Whitman W."/>
        </authorList>
    </citation>
    <scope>NUCLEOTIDE SEQUENCE [LARGE SCALE GENOMIC DNA]</scope>
    <source>
        <strain evidence="5 6">CECT 7958</strain>
    </source>
</reference>
<name>A0A368ZFM2_9FLAO</name>
<gene>
    <name evidence="5" type="ORF">DFQ08_102266</name>
</gene>
<evidence type="ECO:0000259" key="4">
    <source>
        <dbReference type="Pfam" id="PF18962"/>
    </source>
</evidence>
<feature type="signal peptide" evidence="3">
    <location>
        <begin position="1"/>
        <end position="20"/>
    </location>
</feature>
<feature type="chain" id="PRO_5016760266" evidence="3">
    <location>
        <begin position="21"/>
        <end position="811"/>
    </location>
</feature>
<feature type="domain" description="Secretion system C-terminal sorting" evidence="4">
    <location>
        <begin position="737"/>
        <end position="810"/>
    </location>
</feature>
<evidence type="ECO:0000256" key="3">
    <source>
        <dbReference type="SAM" id="SignalP"/>
    </source>
</evidence>
<keyword evidence="1 3" id="KW-0732">Signal</keyword>
<accession>A0A368ZFM2</accession>